<dbReference type="AlphaFoldDB" id="A0A5J9W8B4"/>
<dbReference type="EMBL" id="RWGY01000005">
    <property type="protein sequence ID" value="TVU43654.1"/>
    <property type="molecule type" value="Genomic_DNA"/>
</dbReference>
<evidence type="ECO:0000256" key="1">
    <source>
        <dbReference type="SAM" id="SignalP"/>
    </source>
</evidence>
<evidence type="ECO:0008006" key="4">
    <source>
        <dbReference type="Google" id="ProtNLM"/>
    </source>
</evidence>
<feature type="signal peptide" evidence="1">
    <location>
        <begin position="1"/>
        <end position="25"/>
    </location>
</feature>
<gene>
    <name evidence="2" type="ORF">EJB05_10140</name>
</gene>
<dbReference type="Gramene" id="TVU43654">
    <property type="protein sequence ID" value="TVU43654"/>
    <property type="gene ID" value="EJB05_10140"/>
</dbReference>
<accession>A0A5J9W8B4</accession>
<feature type="chain" id="PRO_5023943223" description="Bowman-Birk serine protease inhibitors family domain-containing protein" evidence="1">
    <location>
        <begin position="26"/>
        <end position="102"/>
    </location>
</feature>
<evidence type="ECO:0000313" key="2">
    <source>
        <dbReference type="EMBL" id="TVU43654.1"/>
    </source>
</evidence>
<name>A0A5J9W8B4_9POAL</name>
<reference evidence="2 3" key="1">
    <citation type="journal article" date="2019" name="Sci. Rep.">
        <title>A high-quality genome of Eragrostis curvula grass provides insights into Poaceae evolution and supports new strategies to enhance forage quality.</title>
        <authorList>
            <person name="Carballo J."/>
            <person name="Santos B.A.C.M."/>
            <person name="Zappacosta D."/>
            <person name="Garbus I."/>
            <person name="Selva J.P."/>
            <person name="Gallo C.A."/>
            <person name="Diaz A."/>
            <person name="Albertini E."/>
            <person name="Caccamo M."/>
            <person name="Echenique V."/>
        </authorList>
    </citation>
    <scope>NUCLEOTIDE SEQUENCE [LARGE SCALE GENOMIC DNA]</scope>
    <source>
        <strain evidence="3">cv. Victoria</strain>
        <tissue evidence="2">Leaf</tissue>
    </source>
</reference>
<dbReference type="OrthoDB" id="691434at2759"/>
<keyword evidence="3" id="KW-1185">Reference proteome</keyword>
<keyword evidence="1" id="KW-0732">Signal</keyword>
<proteinExistence type="predicted"/>
<protein>
    <recommendedName>
        <fullName evidence="4">Bowman-Birk serine protease inhibitors family domain-containing protein</fullName>
    </recommendedName>
</protein>
<comment type="caution">
    <text evidence="2">The sequence shown here is derived from an EMBL/GenBank/DDBJ whole genome shotgun (WGS) entry which is preliminary data.</text>
</comment>
<dbReference type="Proteomes" id="UP000324897">
    <property type="component" value="Unassembled WGS sequence"/>
</dbReference>
<organism evidence="2 3">
    <name type="scientific">Eragrostis curvula</name>
    <name type="common">weeping love grass</name>
    <dbReference type="NCBI Taxonomy" id="38414"/>
    <lineage>
        <taxon>Eukaryota</taxon>
        <taxon>Viridiplantae</taxon>
        <taxon>Streptophyta</taxon>
        <taxon>Embryophyta</taxon>
        <taxon>Tracheophyta</taxon>
        <taxon>Spermatophyta</taxon>
        <taxon>Magnoliopsida</taxon>
        <taxon>Liliopsida</taxon>
        <taxon>Poales</taxon>
        <taxon>Poaceae</taxon>
        <taxon>PACMAD clade</taxon>
        <taxon>Chloridoideae</taxon>
        <taxon>Eragrostideae</taxon>
        <taxon>Eragrostidinae</taxon>
        <taxon>Eragrostis</taxon>
    </lineage>
</organism>
<evidence type="ECO:0000313" key="3">
    <source>
        <dbReference type="Proteomes" id="UP000324897"/>
    </source>
</evidence>
<sequence>MGHKSIMVVFLYALLFGSLARSSQCRPHLMEEGSDSIATAVNASSSVDDRKLSLTFCIGAICDWIEYGKVCYCCPVVAKQYCHLSKKECVDNCAKCTPKCSP</sequence>